<protein>
    <recommendedName>
        <fullName evidence="1">RIIa domain-containing protein</fullName>
    </recommendedName>
</protein>
<dbReference type="AlphaFoldDB" id="A0A024GN49"/>
<dbReference type="OrthoDB" id="10249338at2759"/>
<dbReference type="EMBL" id="CAIX01000207">
    <property type="protein sequence ID" value="CCI48155.1"/>
    <property type="molecule type" value="Genomic_DNA"/>
</dbReference>
<dbReference type="SUPFAM" id="SSF47391">
    <property type="entry name" value="Dimerization-anchoring domain of cAMP-dependent PK regulatory subunit"/>
    <property type="match status" value="1"/>
</dbReference>
<dbReference type="InParanoid" id="A0A024GN49"/>
<evidence type="ECO:0000259" key="1">
    <source>
        <dbReference type="Pfam" id="PF02197"/>
    </source>
</evidence>
<evidence type="ECO:0000313" key="3">
    <source>
        <dbReference type="Proteomes" id="UP000053237"/>
    </source>
</evidence>
<reference evidence="2 3" key="1">
    <citation type="submission" date="2012-05" db="EMBL/GenBank/DDBJ databases">
        <title>Recombination and specialization in a pathogen metapopulation.</title>
        <authorList>
            <person name="Gardiner A."/>
            <person name="Kemen E."/>
            <person name="Schultz-Larsen T."/>
            <person name="MacLean D."/>
            <person name="Van Oosterhout C."/>
            <person name="Jones J.D.G."/>
        </authorList>
    </citation>
    <scope>NUCLEOTIDE SEQUENCE [LARGE SCALE GENOMIC DNA]</scope>
    <source>
        <strain evidence="2 3">Ac Nc2</strain>
    </source>
</reference>
<dbReference type="Proteomes" id="UP000053237">
    <property type="component" value="Unassembled WGS sequence"/>
</dbReference>
<dbReference type="InterPro" id="IPR003117">
    <property type="entry name" value="cAMP_dep_PK_reg_su_I/II_a/b"/>
</dbReference>
<proteinExistence type="predicted"/>
<comment type="caution">
    <text evidence="2">The sequence shown here is derived from an EMBL/GenBank/DDBJ whole genome shotgun (WGS) entry which is preliminary data.</text>
</comment>
<sequence length="74" mass="8590">MKPQDSSEKAALDRIKVFLQMENERYLQSQPNVHKLLKAFMRAILDAKPENVGVFAYEFFRQSPEELASNVNCE</sequence>
<keyword evidence="3" id="KW-1185">Reference proteome</keyword>
<evidence type="ECO:0000313" key="2">
    <source>
        <dbReference type="EMBL" id="CCI48155.1"/>
    </source>
</evidence>
<organism evidence="2 3">
    <name type="scientific">Albugo candida</name>
    <dbReference type="NCBI Taxonomy" id="65357"/>
    <lineage>
        <taxon>Eukaryota</taxon>
        <taxon>Sar</taxon>
        <taxon>Stramenopiles</taxon>
        <taxon>Oomycota</taxon>
        <taxon>Peronosporomycetes</taxon>
        <taxon>Albuginales</taxon>
        <taxon>Albuginaceae</taxon>
        <taxon>Albugo</taxon>
    </lineage>
</organism>
<gene>
    <name evidence="2" type="ORF">BN9_092170</name>
</gene>
<dbReference type="CDD" id="cd22971">
    <property type="entry name" value="DD_RIIAD1"/>
    <property type="match status" value="1"/>
</dbReference>
<feature type="domain" description="RIIa" evidence="1">
    <location>
        <begin position="34"/>
        <end position="62"/>
    </location>
</feature>
<name>A0A024GN49_9STRA</name>
<dbReference type="Pfam" id="PF02197">
    <property type="entry name" value="RIIa"/>
    <property type="match status" value="1"/>
</dbReference>
<accession>A0A024GN49</accession>
<dbReference type="InterPro" id="IPR059162">
    <property type="entry name" value="RIIAD1"/>
</dbReference>